<keyword evidence="11" id="KW-0206">Cytoskeleton</keyword>
<keyword evidence="6" id="KW-0067">ATP-binding</keyword>
<dbReference type="FunFam" id="1.20.920.30:FF:000002">
    <property type="entry name" value="Dynein axonemal heavy chain 3"/>
    <property type="match status" value="1"/>
</dbReference>
<evidence type="ECO:0000256" key="6">
    <source>
        <dbReference type="ARBA" id="ARBA00022840"/>
    </source>
</evidence>
<organism evidence="19">
    <name type="scientific">Echinostoma caproni</name>
    <dbReference type="NCBI Taxonomy" id="27848"/>
    <lineage>
        <taxon>Eukaryota</taxon>
        <taxon>Metazoa</taxon>
        <taxon>Spiralia</taxon>
        <taxon>Lophotrochozoa</taxon>
        <taxon>Platyhelminthes</taxon>
        <taxon>Trematoda</taxon>
        <taxon>Digenea</taxon>
        <taxon>Plagiorchiida</taxon>
        <taxon>Echinostomata</taxon>
        <taxon>Echinostomatoidea</taxon>
        <taxon>Echinostomatidae</taxon>
        <taxon>Echinostoma</taxon>
    </lineage>
</organism>
<dbReference type="Pfam" id="PF17857">
    <property type="entry name" value="AAA_lid_1"/>
    <property type="match status" value="1"/>
</dbReference>
<feature type="domain" description="Dynein heavy chain hydrolytic ATP-binding dynein motor region" evidence="13">
    <location>
        <begin position="1"/>
        <end position="164"/>
    </location>
</feature>
<reference evidence="19" key="1">
    <citation type="submission" date="2016-06" db="UniProtKB">
        <authorList>
            <consortium name="WormBaseParasite"/>
        </authorList>
    </citation>
    <scope>IDENTIFICATION</scope>
</reference>
<evidence type="ECO:0000256" key="12">
    <source>
        <dbReference type="ARBA" id="ARBA00023273"/>
    </source>
</evidence>
<evidence type="ECO:0000256" key="9">
    <source>
        <dbReference type="ARBA" id="ARBA00023069"/>
    </source>
</evidence>
<dbReference type="Proteomes" id="UP000272942">
    <property type="component" value="Unassembled WGS sequence"/>
</dbReference>
<keyword evidence="12" id="KW-0966">Cell projection</keyword>
<dbReference type="FunFam" id="3.40.50.300:FF:001328">
    <property type="entry name" value="Dynein heavy chain 6, axonemal"/>
    <property type="match status" value="1"/>
</dbReference>
<dbReference type="Pfam" id="PF12775">
    <property type="entry name" value="AAA_7"/>
    <property type="match status" value="1"/>
</dbReference>
<dbReference type="InterPro" id="IPR026983">
    <property type="entry name" value="DHC"/>
</dbReference>
<comment type="similarity">
    <text evidence="2">Belongs to the dynein heavy chain family.</text>
</comment>
<dbReference type="InterPro" id="IPR043157">
    <property type="entry name" value="Dynein_AAA1S"/>
</dbReference>
<dbReference type="GO" id="GO:0005524">
    <property type="term" value="F:ATP binding"/>
    <property type="evidence" value="ECO:0007669"/>
    <property type="project" value="UniProtKB-KW"/>
</dbReference>
<dbReference type="InterPro" id="IPR041466">
    <property type="entry name" value="Dynein_AAA5_ext"/>
</dbReference>
<keyword evidence="4" id="KW-0493">Microtubule</keyword>
<evidence type="ECO:0000256" key="2">
    <source>
        <dbReference type="ARBA" id="ARBA00008887"/>
    </source>
</evidence>
<dbReference type="GO" id="GO:0045505">
    <property type="term" value="F:dynein intermediate chain binding"/>
    <property type="evidence" value="ECO:0007669"/>
    <property type="project" value="InterPro"/>
</dbReference>
<evidence type="ECO:0000256" key="4">
    <source>
        <dbReference type="ARBA" id="ARBA00022701"/>
    </source>
</evidence>
<dbReference type="Pfam" id="PF17852">
    <property type="entry name" value="Dynein_AAA_lid"/>
    <property type="match status" value="1"/>
</dbReference>
<sequence>MMVPDYAMIAEISLYSCGFVNARPLAVKIVATYRLCSEQLSSQAHYDYGMRAVKSVLTAAGNLKLKYPNEDEDVLMLRSIIDVNLPKFLNHDLPLFNGITSDLFPGVERPSPDYEVLNAAIKNACERTNLQNTDFFVEKIQQIYEMMIVRHGFMIVGDPFGGKTKAYQTLALALAEICEKGLMEENKVQYTVINPKAITMGQLYGQFDPVSHEWSDGILAVSYRAFATSTTPDRKWLIFDGPVDAVWIENMNTVLDDNKKLCLMSGEIIQLAPTTNLIFEPMDLEAASPATVSRCGMIYLEPASLGWRPLFRSWLNTLPVAIKPSHKEVWEDMFERFVDAGIAMVRKGGGKCIFFFSYVWSIGATTDDNGRRLFDKLTRELMNGGMMEETRQRLALVELVPPPLQDYGRPFPIKRSVFDYRLVPPQSEENEEDNFPVKWELWKETIRLAPPIPKDATFHEIIVPTVETVRCYQLLELFVLNCKPCLFVGPTGTGKSCYILDFLLNKLAKDVYKPNNLNFSAQTSANQTQNIILSKLDRRRKGVFGPPMGKKMIVFVDDLNMPVRETYGAQPPIELLRQWLDHWNWYDLKTNDSIRLIDLIFIGAMGPPGGGRNPVTPRFLRHLNTVTINEFEDDTMRTIFTRIMEWHISVRGFGPDFKKIPTQFVAATLEVYKGAMQNLLPTPAKSHYLFNLRDFSRVIQGVLLSTPETMDTNTIRRLWVHEVFRVYYDRLVDGADRKWFFEFVQQCVQAQLDTTFDNLLAHLTGGEDKVSEDHLRSLMFCDFSDPQSGRNYVEVRDVERLRKVTEGYLDEYNQLSKKPMNLVLFRFAIEHVCRIARILKQPRSHALLVGIGGSGRQSLTRLAAHISDFDLFQVEISKSYGNNEWREDLKRILRKSSETENHAVFLFTDTQIKHESFLEDINNLLNAGEVPNLYPPDEKMEVCEKMRQLDRARDRSKQTDGSPVALFNFFVQRVREQLHIVLALSPIGDSFRNRLRKFPSLVNCCTIDWFQAWPEDALTAVATRSLKEVEMTDEVREGCINLCKYFHTSTRELSVRFLAELERHNYVTPTSYLELITTFMTLLEKKRT</sequence>
<dbReference type="FunFam" id="1.10.8.710:FF:000004">
    <property type="entry name" value="Dynein axonemal heavy chain 6"/>
    <property type="match status" value="1"/>
</dbReference>
<dbReference type="Gene3D" id="1.20.920.20">
    <property type="match status" value="1"/>
</dbReference>
<dbReference type="GO" id="GO:0007018">
    <property type="term" value="P:microtubule-based movement"/>
    <property type="evidence" value="ECO:0007669"/>
    <property type="project" value="InterPro"/>
</dbReference>
<dbReference type="OrthoDB" id="10266008at2759"/>
<dbReference type="WBParaSite" id="ECPE_0000807601-mRNA-1">
    <property type="protein sequence ID" value="ECPE_0000807601-mRNA-1"/>
    <property type="gene ID" value="ECPE_0000807601"/>
</dbReference>
<dbReference type="GO" id="GO:0030286">
    <property type="term" value="C:dynein complex"/>
    <property type="evidence" value="ECO:0007669"/>
    <property type="project" value="UniProtKB-KW"/>
</dbReference>
<dbReference type="InterPro" id="IPR041589">
    <property type="entry name" value="DNAH3_AAA_lid_1"/>
</dbReference>
<dbReference type="GO" id="GO:0051959">
    <property type="term" value="F:dynein light intermediate chain binding"/>
    <property type="evidence" value="ECO:0007669"/>
    <property type="project" value="InterPro"/>
</dbReference>
<evidence type="ECO:0000313" key="18">
    <source>
        <dbReference type="Proteomes" id="UP000272942"/>
    </source>
</evidence>
<proteinExistence type="inferred from homology"/>
<feature type="domain" description="Dynein heavy chain 3 AAA+ lid" evidence="16">
    <location>
        <begin position="665"/>
        <end position="759"/>
    </location>
</feature>
<dbReference type="Gene3D" id="1.20.920.30">
    <property type="match status" value="1"/>
</dbReference>
<keyword evidence="18" id="KW-1185">Reference proteome</keyword>
<evidence type="ECO:0000256" key="8">
    <source>
        <dbReference type="ARBA" id="ARBA00023054"/>
    </source>
</evidence>
<keyword evidence="7" id="KW-0243">Dynein</keyword>
<dbReference type="SUPFAM" id="SSF52540">
    <property type="entry name" value="P-loop containing nucleoside triphosphate hydrolases"/>
    <property type="match status" value="3"/>
</dbReference>
<dbReference type="InterPro" id="IPR027417">
    <property type="entry name" value="P-loop_NTPase"/>
</dbReference>
<evidence type="ECO:0000259" key="14">
    <source>
        <dbReference type="Pfam" id="PF12780"/>
    </source>
</evidence>
<evidence type="ECO:0000313" key="19">
    <source>
        <dbReference type="WBParaSite" id="ECPE_0000807601-mRNA-1"/>
    </source>
</evidence>
<dbReference type="FunFam" id="3.40.50.300:FF:002141">
    <property type="entry name" value="Dynein heavy chain"/>
    <property type="match status" value="1"/>
</dbReference>
<evidence type="ECO:0000259" key="15">
    <source>
        <dbReference type="Pfam" id="PF17852"/>
    </source>
</evidence>
<dbReference type="GO" id="GO:0005874">
    <property type="term" value="C:microtubule"/>
    <property type="evidence" value="ECO:0007669"/>
    <property type="project" value="UniProtKB-KW"/>
</dbReference>
<dbReference type="GO" id="GO:0005930">
    <property type="term" value="C:axoneme"/>
    <property type="evidence" value="ECO:0007669"/>
    <property type="project" value="UniProtKB-SubCell"/>
</dbReference>
<dbReference type="Gene3D" id="3.40.50.300">
    <property type="entry name" value="P-loop containing nucleotide triphosphate hydrolases"/>
    <property type="match status" value="2"/>
</dbReference>
<evidence type="ECO:0000259" key="16">
    <source>
        <dbReference type="Pfam" id="PF17857"/>
    </source>
</evidence>
<dbReference type="PANTHER" id="PTHR22878">
    <property type="entry name" value="DYNEIN HEAVY CHAIN 6, AXONEMAL-LIKE-RELATED"/>
    <property type="match status" value="1"/>
</dbReference>
<dbReference type="Gene3D" id="1.10.8.710">
    <property type="match status" value="1"/>
</dbReference>
<dbReference type="AlphaFoldDB" id="A0A183AM69"/>
<evidence type="ECO:0000313" key="17">
    <source>
        <dbReference type="EMBL" id="VDP82668.1"/>
    </source>
</evidence>
<feature type="domain" description="Dynein heavy chain AAA module D4" evidence="14">
    <location>
        <begin position="820"/>
        <end position="1082"/>
    </location>
</feature>
<evidence type="ECO:0000256" key="7">
    <source>
        <dbReference type="ARBA" id="ARBA00023017"/>
    </source>
</evidence>
<evidence type="ECO:0000256" key="11">
    <source>
        <dbReference type="ARBA" id="ARBA00023212"/>
    </source>
</evidence>
<evidence type="ECO:0000256" key="10">
    <source>
        <dbReference type="ARBA" id="ARBA00023175"/>
    </source>
</evidence>
<comment type="subcellular location">
    <subcellularLocation>
        <location evidence="1">Cytoplasm</location>
        <location evidence="1">Cytoskeleton</location>
        <location evidence="1">Cilium axoneme</location>
    </subcellularLocation>
</comment>
<keyword evidence="9" id="KW-0969">Cilium</keyword>
<feature type="domain" description="Dynein heavy chain AAA 5 extension" evidence="15">
    <location>
        <begin position="351"/>
        <end position="425"/>
    </location>
</feature>
<gene>
    <name evidence="17" type="ORF">ECPE_LOCUS8054</name>
</gene>
<evidence type="ECO:0000256" key="5">
    <source>
        <dbReference type="ARBA" id="ARBA00022741"/>
    </source>
</evidence>
<dbReference type="Pfam" id="PF12780">
    <property type="entry name" value="AAA_8"/>
    <property type="match status" value="1"/>
</dbReference>
<keyword evidence="8" id="KW-0175">Coiled coil</keyword>
<dbReference type="InterPro" id="IPR035699">
    <property type="entry name" value="AAA_6"/>
</dbReference>
<keyword evidence="5" id="KW-0547">Nucleotide-binding</keyword>
<protein>
    <submittedName>
        <fullName evidence="19">Dynein axonemal heavy chain 3</fullName>
    </submittedName>
</protein>
<dbReference type="EMBL" id="UZAN01045463">
    <property type="protein sequence ID" value="VDP82668.1"/>
    <property type="molecule type" value="Genomic_DNA"/>
</dbReference>
<dbReference type="PANTHER" id="PTHR22878:SF66">
    <property type="entry name" value="DYNEIN AXONEMAL HEAVY CHAIN 7"/>
    <property type="match status" value="1"/>
</dbReference>
<keyword evidence="3" id="KW-0963">Cytoplasm</keyword>
<evidence type="ECO:0000259" key="13">
    <source>
        <dbReference type="Pfam" id="PF12774"/>
    </source>
</evidence>
<name>A0A183AM69_9TREM</name>
<dbReference type="Pfam" id="PF12774">
    <property type="entry name" value="AAA_6"/>
    <property type="match status" value="1"/>
</dbReference>
<keyword evidence="10" id="KW-0505">Motor protein</keyword>
<accession>A0A183AM69</accession>
<evidence type="ECO:0000256" key="3">
    <source>
        <dbReference type="ARBA" id="ARBA00022490"/>
    </source>
</evidence>
<dbReference type="InterPro" id="IPR024317">
    <property type="entry name" value="Dynein_heavy_chain_D4_dom"/>
</dbReference>
<evidence type="ECO:0000256" key="1">
    <source>
        <dbReference type="ARBA" id="ARBA00004430"/>
    </source>
</evidence>
<reference evidence="17 18" key="2">
    <citation type="submission" date="2018-11" db="EMBL/GenBank/DDBJ databases">
        <authorList>
            <consortium name="Pathogen Informatics"/>
        </authorList>
    </citation>
    <scope>NUCLEOTIDE SEQUENCE [LARGE SCALE GENOMIC DNA]</scope>
    <source>
        <strain evidence="17 18">Egypt</strain>
    </source>
</reference>